<dbReference type="InterPro" id="IPR022385">
    <property type="entry name" value="Rhs_assc_core"/>
</dbReference>
<dbReference type="Proteomes" id="UP000306038">
    <property type="component" value="Unassembled WGS sequence"/>
</dbReference>
<dbReference type="InterPro" id="IPR050708">
    <property type="entry name" value="T6SS_VgrG/RHS"/>
</dbReference>
<organism evidence="1 2">
    <name type="scientific">Chryseobacterium candidae</name>
    <dbReference type="NCBI Taxonomy" id="1978493"/>
    <lineage>
        <taxon>Bacteria</taxon>
        <taxon>Pseudomonadati</taxon>
        <taxon>Bacteroidota</taxon>
        <taxon>Flavobacteriia</taxon>
        <taxon>Flavobacteriales</taxon>
        <taxon>Weeksellaceae</taxon>
        <taxon>Chryseobacterium group</taxon>
        <taxon>Chryseobacterium</taxon>
    </lineage>
</organism>
<sequence>MIVTVGYKSRFIREVKNRNILQPSYSFDAIRNELKSRTTGGDFNINESFDYDDNNRLVNWTNPVTGIKPTTNRNVYDIKGRITQNDQVGTIKFENSAKIYQATGMTLNAAGEQNYNNDLIQSITYNENNDPVFIDGMKGDVAFQYGLTSMRQRVTYGGNFSADSDGKFTNFYSEDGSFEVVKDNTTGKEKHILYIGGNPYESNIVYLKNFTENSGSYKFLHKDYIGSILTISDEAGNKLEQRHFDAWGNFTHLQIGSGTIITDKSIIENASLLIERGYTSHEHFAEIGIIHMNGRLYDPILRRFLNADENIQDIFNTQNYNKYGYVLNNPLMYNDPNGEFIWWLPLAIAVVSEGINMYVTQTPFSFDRLYMGLITSYVSASVASGIGAVFQAGGAIANSLGNIWTIIARAGAHAITQGTLFYMQGGNFWSGALSGAFTSASNDLLDLAVKNVGENNILRSDGFALFNGAVSGGVGSVLGGGNFWMGAGQGLIVTAFNFLAHKETFRTNLKEQLDKAGYELDGKPDFSDEAIKKMIDTVPELRRLFELGGKTAVIRAIEYIPGENLNTRSRDMGLTKGNNVLISKSLNLTNWDLAITLGHEMIHVYHNVYLTSKIREFTKKSWRAGFDISEIEAYSWEIEMGNTIHGKAGLAKYQSILKSTYNIEYKPNRFY</sequence>
<dbReference type="Gene3D" id="2.180.10.10">
    <property type="entry name" value="RHS repeat-associated core"/>
    <property type="match status" value="1"/>
</dbReference>
<name>A0ABY2RBW5_9FLAO</name>
<gene>
    <name evidence="1" type="ORF">EK417_01600</name>
</gene>
<accession>A0ABY2RBW5</accession>
<dbReference type="PANTHER" id="PTHR32305">
    <property type="match status" value="1"/>
</dbReference>
<dbReference type="PANTHER" id="PTHR32305:SF17">
    <property type="entry name" value="TRNA NUCLEASE WAPA"/>
    <property type="match status" value="1"/>
</dbReference>
<evidence type="ECO:0000313" key="1">
    <source>
        <dbReference type="EMBL" id="THV63095.1"/>
    </source>
</evidence>
<evidence type="ECO:0008006" key="3">
    <source>
        <dbReference type="Google" id="ProtNLM"/>
    </source>
</evidence>
<dbReference type="NCBIfam" id="TIGR03696">
    <property type="entry name" value="Rhs_assc_core"/>
    <property type="match status" value="1"/>
</dbReference>
<comment type="caution">
    <text evidence="1">The sequence shown here is derived from an EMBL/GenBank/DDBJ whole genome shotgun (WGS) entry which is preliminary data.</text>
</comment>
<proteinExistence type="predicted"/>
<dbReference type="EMBL" id="SDLV01000003">
    <property type="protein sequence ID" value="THV63095.1"/>
    <property type="molecule type" value="Genomic_DNA"/>
</dbReference>
<reference evidence="1 2" key="1">
    <citation type="submission" date="2019-01" db="EMBL/GenBank/DDBJ databases">
        <authorList>
            <person name="B I."/>
            <person name="Ch S."/>
            <person name="Ch V.R."/>
        </authorList>
    </citation>
    <scope>NUCLEOTIDE SEQUENCE [LARGE SCALE GENOMIC DNA]</scope>
    <source>
        <strain evidence="1 2">JC507</strain>
    </source>
</reference>
<dbReference type="SUPFAM" id="SSF103473">
    <property type="entry name" value="MFS general substrate transporter"/>
    <property type="match status" value="1"/>
</dbReference>
<evidence type="ECO:0000313" key="2">
    <source>
        <dbReference type="Proteomes" id="UP000306038"/>
    </source>
</evidence>
<keyword evidence="2" id="KW-1185">Reference proteome</keyword>
<dbReference type="InterPro" id="IPR036259">
    <property type="entry name" value="MFS_trans_sf"/>
</dbReference>
<protein>
    <recommendedName>
        <fullName evidence="3">RHS repeat-associated core domain-containing protein</fullName>
    </recommendedName>
</protein>